<evidence type="ECO:0000313" key="2">
    <source>
        <dbReference type="Proteomes" id="UP000486351"/>
    </source>
</evidence>
<organism evidence="1 2">
    <name type="scientific">Phytophthora fragariae</name>
    <dbReference type="NCBI Taxonomy" id="53985"/>
    <lineage>
        <taxon>Eukaryota</taxon>
        <taxon>Sar</taxon>
        <taxon>Stramenopiles</taxon>
        <taxon>Oomycota</taxon>
        <taxon>Peronosporomycetes</taxon>
        <taxon>Peronosporales</taxon>
        <taxon>Peronosporaceae</taxon>
        <taxon>Phytophthora</taxon>
    </lineage>
</organism>
<dbReference type="AlphaFoldDB" id="A0A6G0RHM2"/>
<name>A0A6G0RHM2_9STRA</name>
<dbReference type="Proteomes" id="UP000486351">
    <property type="component" value="Unassembled WGS sequence"/>
</dbReference>
<dbReference type="EMBL" id="QXFY01000872">
    <property type="protein sequence ID" value="KAE9333910.1"/>
    <property type="molecule type" value="Genomic_DNA"/>
</dbReference>
<protein>
    <submittedName>
        <fullName evidence="1">Uncharacterized protein</fullName>
    </submittedName>
</protein>
<reference evidence="1 2" key="1">
    <citation type="submission" date="2018-09" db="EMBL/GenBank/DDBJ databases">
        <title>Genomic investigation of the strawberry pathogen Phytophthora fragariae indicates pathogenicity is determined by transcriptional variation in three key races.</title>
        <authorList>
            <person name="Adams T.M."/>
            <person name="Armitage A.D."/>
            <person name="Sobczyk M.K."/>
            <person name="Bates H.J."/>
            <person name="Dunwell J.M."/>
            <person name="Nellist C.F."/>
            <person name="Harrison R.J."/>
        </authorList>
    </citation>
    <scope>NUCLEOTIDE SEQUENCE [LARGE SCALE GENOMIC DNA]</scope>
    <source>
        <strain evidence="1 2">NOV-77</strain>
    </source>
</reference>
<proteinExistence type="predicted"/>
<comment type="caution">
    <text evidence="1">The sequence shown here is derived from an EMBL/GenBank/DDBJ whole genome shotgun (WGS) entry which is preliminary data.</text>
</comment>
<gene>
    <name evidence="1" type="ORF">PF008_g14217</name>
</gene>
<evidence type="ECO:0000313" key="1">
    <source>
        <dbReference type="EMBL" id="KAE9333910.1"/>
    </source>
</evidence>
<accession>A0A6G0RHM2</accession>
<sequence length="145" mass="16845">MKLTAVARVLDTFPPKVRDRASVIVSDFIIAEMSLARACKLPVGTFELLNLIWTRSHRDKKSSAWTVAKLLQTQVHYYRWQFNQALIQAARRGDLIMVRWVLAHFRHCHITKDGSKKRLDEDNWAFSKCWTQPKSTEESNGVMKT</sequence>